<dbReference type="EMBL" id="FUIG01000013">
    <property type="protein sequence ID" value="SJM28177.1"/>
    <property type="molecule type" value="Genomic_DNA"/>
</dbReference>
<evidence type="ECO:0000313" key="1">
    <source>
        <dbReference type="EMBL" id="SJM28177.1"/>
    </source>
</evidence>
<dbReference type="PANTHER" id="PTHR36057:SF1">
    <property type="entry name" value="LIPOPROTEIN LIPID ATTACHMENT SITE-LIKE PROTEIN, PUTATIVE (DUF1223)-RELATED"/>
    <property type="match status" value="1"/>
</dbReference>
<dbReference type="Proteomes" id="UP000245698">
    <property type="component" value="Unassembled WGS sequence"/>
</dbReference>
<reference evidence="2" key="1">
    <citation type="submission" date="2016-12" db="EMBL/GenBank/DDBJ databases">
        <authorList>
            <person name="Brunel B."/>
        </authorList>
    </citation>
    <scope>NUCLEOTIDE SEQUENCE [LARGE SCALE GENOMIC DNA]</scope>
</reference>
<organism evidence="1 2">
    <name type="scientific">Mesorhizobium delmotii</name>
    <dbReference type="NCBI Taxonomy" id="1631247"/>
    <lineage>
        <taxon>Bacteria</taxon>
        <taxon>Pseudomonadati</taxon>
        <taxon>Pseudomonadota</taxon>
        <taxon>Alphaproteobacteria</taxon>
        <taxon>Hyphomicrobiales</taxon>
        <taxon>Phyllobacteriaceae</taxon>
        <taxon>Mesorhizobium</taxon>
    </lineage>
</organism>
<accession>A0A2P9AAQ6</accession>
<proteinExistence type="predicted"/>
<dbReference type="AlphaFoldDB" id="A0A2P9AAQ6"/>
<dbReference type="InterPro" id="IPR036249">
    <property type="entry name" value="Thioredoxin-like_sf"/>
</dbReference>
<dbReference type="RefSeq" id="WP_123146031.1">
    <property type="nucleotide sequence ID" value="NZ_FUIG01000013.1"/>
</dbReference>
<name>A0A2P9AAQ6_9HYPH</name>
<evidence type="ECO:0000313" key="2">
    <source>
        <dbReference type="Proteomes" id="UP000245698"/>
    </source>
</evidence>
<dbReference type="Pfam" id="PF06764">
    <property type="entry name" value="DUF1223"/>
    <property type="match status" value="1"/>
</dbReference>
<dbReference type="InterPro" id="IPR010634">
    <property type="entry name" value="DUF1223"/>
</dbReference>
<evidence type="ECO:0008006" key="3">
    <source>
        <dbReference type="Google" id="ProtNLM"/>
    </source>
</evidence>
<dbReference type="PANTHER" id="PTHR36057">
    <property type="match status" value="1"/>
</dbReference>
<gene>
    <name evidence="1" type="ORF">BQ8482_110107</name>
</gene>
<dbReference type="SUPFAM" id="SSF52833">
    <property type="entry name" value="Thioredoxin-like"/>
    <property type="match status" value="1"/>
</dbReference>
<sequence>MTGSQAKRSGSATQSSAGAVLVGLAAVLFSATGAAGQPLTVVELFTSQGCSSCPPANANLIKVKDRPDVLALSFNVTYWDYLGWKDTFGREEFTQRQVRYEPSLGRSGPFTPQVVVNGNSDAVGARPGEIEQLISSSGRAKGPSLSLDGGKIAIGAGPVPGGKADIWLVRYRQGVIEVPVARGENTGRTLPHANVVHSLSRLGAWTGEAIALPLPAPPSGLSTAVLVQVPDGGPILAAATN</sequence>
<protein>
    <recommendedName>
        <fullName evidence="3">DUF1223 domain-containing protein</fullName>
    </recommendedName>
</protein>
<keyword evidence="2" id="KW-1185">Reference proteome</keyword>